<comment type="subcellular location">
    <subcellularLocation>
        <location evidence="1">Membrane</location>
        <topology evidence="1">Single-pass type IV membrane protein</topology>
    </subcellularLocation>
</comment>
<dbReference type="Pfam" id="PF05739">
    <property type="entry name" value="SNARE"/>
    <property type="match status" value="1"/>
</dbReference>
<reference evidence="8" key="1">
    <citation type="submission" date="2020-07" db="EMBL/GenBank/DDBJ databases">
        <title>Multicomponent nature underlies the extraordinary mechanical properties of spider dragline silk.</title>
        <authorList>
            <person name="Kono N."/>
            <person name="Nakamura H."/>
            <person name="Mori M."/>
            <person name="Yoshida Y."/>
            <person name="Ohtoshi R."/>
            <person name="Malay A.D."/>
            <person name="Moran D.A.P."/>
            <person name="Tomita M."/>
            <person name="Numata K."/>
            <person name="Arakawa K."/>
        </authorList>
    </citation>
    <scope>NUCLEOTIDE SEQUENCE</scope>
</reference>
<evidence type="ECO:0000256" key="5">
    <source>
        <dbReference type="SAM" id="Coils"/>
    </source>
</evidence>
<dbReference type="InterPro" id="IPR000727">
    <property type="entry name" value="T_SNARE_dom"/>
</dbReference>
<feature type="non-terminal residue" evidence="8">
    <location>
        <position position="1"/>
    </location>
</feature>
<name>A0A8X6FHM3_TRICU</name>
<dbReference type="AlphaFoldDB" id="A0A8X6FHM3"/>
<evidence type="ECO:0000256" key="6">
    <source>
        <dbReference type="SAM" id="Phobius"/>
    </source>
</evidence>
<keyword evidence="6" id="KW-1133">Transmembrane helix</keyword>
<dbReference type="FunFam" id="1.20.5.110:FF:000059">
    <property type="entry name" value="Related to syntaxin 12"/>
    <property type="match status" value="1"/>
</dbReference>
<dbReference type="GO" id="GO:0008021">
    <property type="term" value="C:synaptic vesicle"/>
    <property type="evidence" value="ECO:0007669"/>
    <property type="project" value="TreeGrafter"/>
</dbReference>
<dbReference type="GO" id="GO:0031201">
    <property type="term" value="C:SNARE complex"/>
    <property type="evidence" value="ECO:0007669"/>
    <property type="project" value="TreeGrafter"/>
</dbReference>
<dbReference type="InterPro" id="IPR045242">
    <property type="entry name" value="Syntaxin"/>
</dbReference>
<dbReference type="Pfam" id="PF14523">
    <property type="entry name" value="Syntaxin_2"/>
    <property type="match status" value="1"/>
</dbReference>
<keyword evidence="3" id="KW-0813">Transport</keyword>
<dbReference type="Gene3D" id="1.20.58.70">
    <property type="match status" value="1"/>
</dbReference>
<evidence type="ECO:0000256" key="2">
    <source>
        <dbReference type="ARBA" id="ARBA00009063"/>
    </source>
</evidence>
<feature type="domain" description="T-SNARE coiled-coil homology" evidence="7">
    <location>
        <begin position="194"/>
        <end position="256"/>
    </location>
</feature>
<evidence type="ECO:0000313" key="9">
    <source>
        <dbReference type="Proteomes" id="UP000887116"/>
    </source>
</evidence>
<feature type="coiled-coil region" evidence="5">
    <location>
        <begin position="232"/>
        <end position="259"/>
    </location>
</feature>
<dbReference type="GO" id="GO:0005484">
    <property type="term" value="F:SNAP receptor activity"/>
    <property type="evidence" value="ECO:0007669"/>
    <property type="project" value="InterPro"/>
</dbReference>
<dbReference type="GO" id="GO:0006906">
    <property type="term" value="P:vesicle fusion"/>
    <property type="evidence" value="ECO:0007669"/>
    <property type="project" value="TreeGrafter"/>
</dbReference>
<keyword evidence="6" id="KW-0472">Membrane</keyword>
<evidence type="ECO:0000256" key="1">
    <source>
        <dbReference type="ARBA" id="ARBA00004211"/>
    </source>
</evidence>
<dbReference type="GO" id="GO:0006836">
    <property type="term" value="P:neurotransmitter transport"/>
    <property type="evidence" value="ECO:0007669"/>
    <property type="project" value="UniProtKB-KW"/>
</dbReference>
<evidence type="ECO:0000313" key="8">
    <source>
        <dbReference type="EMBL" id="GFQ79887.1"/>
    </source>
</evidence>
<organism evidence="8 9">
    <name type="scientific">Trichonephila clavata</name>
    <name type="common">Joro spider</name>
    <name type="synonym">Nephila clavata</name>
    <dbReference type="NCBI Taxonomy" id="2740835"/>
    <lineage>
        <taxon>Eukaryota</taxon>
        <taxon>Metazoa</taxon>
        <taxon>Ecdysozoa</taxon>
        <taxon>Arthropoda</taxon>
        <taxon>Chelicerata</taxon>
        <taxon>Arachnida</taxon>
        <taxon>Araneae</taxon>
        <taxon>Araneomorphae</taxon>
        <taxon>Entelegynae</taxon>
        <taxon>Araneoidea</taxon>
        <taxon>Nephilidae</taxon>
        <taxon>Trichonephila</taxon>
    </lineage>
</organism>
<dbReference type="Gene3D" id="1.20.5.110">
    <property type="match status" value="1"/>
</dbReference>
<dbReference type="PROSITE" id="PS00914">
    <property type="entry name" value="SYNTAXIN"/>
    <property type="match status" value="1"/>
</dbReference>
<keyword evidence="9" id="KW-1185">Reference proteome</keyword>
<dbReference type="EMBL" id="BMAO01032129">
    <property type="protein sequence ID" value="GFQ79887.1"/>
    <property type="molecule type" value="Genomic_DNA"/>
</dbReference>
<keyword evidence="3" id="KW-0532">Neurotransmitter transport</keyword>
<comment type="similarity">
    <text evidence="2 4">Belongs to the syntaxin family.</text>
</comment>
<dbReference type="PANTHER" id="PTHR19957:SF411">
    <property type="entry name" value="LD23667P"/>
    <property type="match status" value="1"/>
</dbReference>
<sequence>YTLFRNNTGKMANSYSNGYQYSTYSSPDSSSSGYGEFTRLFDVISTNVQKVSQNVASMQKMVNQLGTPQDCESLRAQLHQVQHYTNQLVKDTNNYLKELSLLPNPPNLSDQKQRKILKERLTSQFSEALKNFQLAQRNAAQKERASVMRARAHSGLTGNPFGEDTPSSGQNLIDLQSPTQSQMTSLQMEEEVNLELLREREEAVRKLEADIVDVNHIFTDLAALVHEQGEVIDSIEANVEQAQIQVSEGTQQLAKARRHQAAARRKACVLVIVLIVVAVVIGLIIWLSS</sequence>
<dbReference type="FunFam" id="1.20.58.70:FF:000006">
    <property type="entry name" value="Syntaxin 7"/>
    <property type="match status" value="1"/>
</dbReference>
<dbReference type="OrthoDB" id="364348at2759"/>
<keyword evidence="6" id="KW-0812">Transmembrane</keyword>
<evidence type="ECO:0000259" key="7">
    <source>
        <dbReference type="PROSITE" id="PS50192"/>
    </source>
</evidence>
<dbReference type="PROSITE" id="PS50192">
    <property type="entry name" value="T_SNARE"/>
    <property type="match status" value="1"/>
</dbReference>
<dbReference type="PANTHER" id="PTHR19957">
    <property type="entry name" value="SYNTAXIN"/>
    <property type="match status" value="1"/>
</dbReference>
<dbReference type="GO" id="GO:0000149">
    <property type="term" value="F:SNARE binding"/>
    <property type="evidence" value="ECO:0007669"/>
    <property type="project" value="TreeGrafter"/>
</dbReference>
<dbReference type="SMART" id="SM00503">
    <property type="entry name" value="SynN"/>
    <property type="match status" value="1"/>
</dbReference>
<dbReference type="GO" id="GO:0048278">
    <property type="term" value="P:vesicle docking"/>
    <property type="evidence" value="ECO:0007669"/>
    <property type="project" value="TreeGrafter"/>
</dbReference>
<dbReference type="Proteomes" id="UP000887116">
    <property type="component" value="Unassembled WGS sequence"/>
</dbReference>
<evidence type="ECO:0000256" key="3">
    <source>
        <dbReference type="ARBA" id="ARBA00022775"/>
    </source>
</evidence>
<dbReference type="CDD" id="cd15847">
    <property type="entry name" value="SNARE_syntaxin7_like"/>
    <property type="match status" value="1"/>
</dbReference>
<dbReference type="GO" id="GO:0006886">
    <property type="term" value="P:intracellular protein transport"/>
    <property type="evidence" value="ECO:0007669"/>
    <property type="project" value="InterPro"/>
</dbReference>
<gene>
    <name evidence="8" type="primary">STX7</name>
    <name evidence="8" type="ORF">TNCT_172031</name>
</gene>
<dbReference type="InterPro" id="IPR006011">
    <property type="entry name" value="Syntaxin_N"/>
</dbReference>
<dbReference type="SMART" id="SM00397">
    <property type="entry name" value="t_SNARE"/>
    <property type="match status" value="1"/>
</dbReference>
<accession>A0A8X6FHM3</accession>
<dbReference type="SUPFAM" id="SSF47661">
    <property type="entry name" value="t-snare proteins"/>
    <property type="match status" value="1"/>
</dbReference>
<keyword evidence="5" id="KW-0175">Coiled coil</keyword>
<comment type="caution">
    <text evidence="8">The sequence shown here is derived from an EMBL/GenBank/DDBJ whole genome shotgun (WGS) entry which is preliminary data.</text>
</comment>
<evidence type="ECO:0000256" key="4">
    <source>
        <dbReference type="RuleBase" id="RU003858"/>
    </source>
</evidence>
<protein>
    <submittedName>
        <fullName evidence="8">Syntaxin-7</fullName>
    </submittedName>
</protein>
<dbReference type="InterPro" id="IPR006012">
    <property type="entry name" value="Syntaxin/epimorphin_CS"/>
</dbReference>
<dbReference type="InterPro" id="IPR010989">
    <property type="entry name" value="SNARE"/>
</dbReference>
<proteinExistence type="inferred from homology"/>
<feature type="transmembrane region" description="Helical" evidence="6">
    <location>
        <begin position="267"/>
        <end position="287"/>
    </location>
</feature>